<gene>
    <name evidence="1" type="ORF">KUTeg_015433</name>
</gene>
<evidence type="ECO:0000313" key="1">
    <source>
        <dbReference type="EMBL" id="KAJ8307349.1"/>
    </source>
</evidence>
<reference evidence="1 2" key="1">
    <citation type="submission" date="2022-12" db="EMBL/GenBank/DDBJ databases">
        <title>Chromosome-level genome of Tegillarca granosa.</title>
        <authorList>
            <person name="Kim J."/>
        </authorList>
    </citation>
    <scope>NUCLEOTIDE SEQUENCE [LARGE SCALE GENOMIC DNA]</scope>
    <source>
        <strain evidence="1">Teg-2019</strain>
        <tissue evidence="1">Adductor muscle</tissue>
    </source>
</reference>
<accession>A0ABQ9EQQ4</accession>
<organism evidence="1 2">
    <name type="scientific">Tegillarca granosa</name>
    <name type="common">Malaysian cockle</name>
    <name type="synonym">Anadara granosa</name>
    <dbReference type="NCBI Taxonomy" id="220873"/>
    <lineage>
        <taxon>Eukaryota</taxon>
        <taxon>Metazoa</taxon>
        <taxon>Spiralia</taxon>
        <taxon>Lophotrochozoa</taxon>
        <taxon>Mollusca</taxon>
        <taxon>Bivalvia</taxon>
        <taxon>Autobranchia</taxon>
        <taxon>Pteriomorphia</taxon>
        <taxon>Arcoida</taxon>
        <taxon>Arcoidea</taxon>
        <taxon>Arcidae</taxon>
        <taxon>Tegillarca</taxon>
    </lineage>
</organism>
<name>A0ABQ9EQQ4_TEGGR</name>
<dbReference type="Proteomes" id="UP001217089">
    <property type="component" value="Unassembled WGS sequence"/>
</dbReference>
<proteinExistence type="predicted"/>
<comment type="caution">
    <text evidence="1">The sequence shown here is derived from an EMBL/GenBank/DDBJ whole genome shotgun (WGS) entry which is preliminary data.</text>
</comment>
<keyword evidence="2" id="KW-1185">Reference proteome</keyword>
<protein>
    <submittedName>
        <fullName evidence="1">Uncharacterized protein</fullName>
    </submittedName>
</protein>
<evidence type="ECO:0000313" key="2">
    <source>
        <dbReference type="Proteomes" id="UP001217089"/>
    </source>
</evidence>
<dbReference type="EMBL" id="JARBDR010000793">
    <property type="protein sequence ID" value="KAJ8307349.1"/>
    <property type="molecule type" value="Genomic_DNA"/>
</dbReference>
<sequence length="183" mass="21221">MAINTIWQTLFQVERRSQRKYNTNHESGCEFASVPNHEDNSNSLVKHQDKINEIKKNDADYELAPIPKKNESDYVYSDTVEGDYDQLNRKEGRKIKLTGEEDKNFYSHTNCHDGTYNTANTKSNTDDVCDTYNHAIISKRVVCDDNDPYDHTQNIQDTYDHTKISNEVDCGVGEKNPYNHTYK</sequence>